<organism evidence="3">
    <name type="scientific">Skeletonema marinoi</name>
    <dbReference type="NCBI Taxonomy" id="267567"/>
    <lineage>
        <taxon>Eukaryota</taxon>
        <taxon>Sar</taxon>
        <taxon>Stramenopiles</taxon>
        <taxon>Ochrophyta</taxon>
        <taxon>Bacillariophyta</taxon>
        <taxon>Coscinodiscophyceae</taxon>
        <taxon>Thalassiosirophycidae</taxon>
        <taxon>Thalassiosirales</taxon>
        <taxon>Skeletonemataceae</taxon>
        <taxon>Skeletonema</taxon>
        <taxon>Skeletonema marinoi-dohrnii complex</taxon>
    </lineage>
</organism>
<reference evidence="3" key="1">
    <citation type="submission" date="2021-01" db="EMBL/GenBank/DDBJ databases">
        <authorList>
            <person name="Corre E."/>
            <person name="Pelletier E."/>
            <person name="Niang G."/>
            <person name="Scheremetjew M."/>
            <person name="Finn R."/>
            <person name="Kale V."/>
            <person name="Holt S."/>
            <person name="Cochrane G."/>
            <person name="Meng A."/>
            <person name="Brown T."/>
            <person name="Cohen L."/>
        </authorList>
    </citation>
    <scope>NUCLEOTIDE SEQUENCE</scope>
    <source>
        <strain evidence="3">SM1012Den-03</strain>
    </source>
</reference>
<name>A0A6U3XVW3_9STRA</name>
<feature type="region of interest" description="Disordered" evidence="1">
    <location>
        <begin position="113"/>
        <end position="275"/>
    </location>
</feature>
<proteinExistence type="predicted"/>
<evidence type="ECO:0000256" key="1">
    <source>
        <dbReference type="SAM" id="MobiDB-lite"/>
    </source>
</evidence>
<evidence type="ECO:0000313" key="2">
    <source>
        <dbReference type="EMBL" id="CAD9621336.1"/>
    </source>
</evidence>
<dbReference type="AlphaFoldDB" id="A0A6U3XVW3"/>
<feature type="compositionally biased region" description="Acidic residues" evidence="1">
    <location>
        <begin position="21"/>
        <end position="30"/>
    </location>
</feature>
<feature type="compositionally biased region" description="Basic and acidic residues" evidence="1">
    <location>
        <begin position="212"/>
        <end position="251"/>
    </location>
</feature>
<feature type="compositionally biased region" description="Basic residues" evidence="1">
    <location>
        <begin position="252"/>
        <end position="266"/>
    </location>
</feature>
<dbReference type="EMBL" id="HBGZ01025507">
    <property type="protein sequence ID" value="CAD9621339.1"/>
    <property type="molecule type" value="Transcribed_RNA"/>
</dbReference>
<feature type="region of interest" description="Disordered" evidence="1">
    <location>
        <begin position="1"/>
        <end position="30"/>
    </location>
</feature>
<evidence type="ECO:0000313" key="3">
    <source>
        <dbReference type="EMBL" id="CAD9621339.1"/>
    </source>
</evidence>
<dbReference type="EMBL" id="HBGZ01025506">
    <property type="protein sequence ID" value="CAD9621336.1"/>
    <property type="molecule type" value="Transcribed_RNA"/>
</dbReference>
<sequence>MPRKSARNTNTDGVADPLAAQDEDQAALDAGEEATAAAMEAAAAAEAAEAAVDSLGLDSVGVDVHAADHGDDEMALAAAAAAAAVQAADGMAVVVDQALLATAAAAAASQVAASMPEPDETPAEFPQEVGDVSVPALPAPKLMDMDMDMDDDMYDPDAPEDERHDSLLAARRMKDRRRYATMSPTQRAAYNAHRRELYHKQGETARHRRRERERQRYHSLEGEDRKARNARRAKLERDRYQKLSKDELGDRNRRRRERAKSRKTNAKRTESTQQMPVAAAAIETQVPTLPDTSLANPVDMSAVAAEVAEQVIGNAMDDDAQVQV</sequence>
<feature type="compositionally biased region" description="Acidic residues" evidence="1">
    <location>
        <begin position="145"/>
        <end position="160"/>
    </location>
</feature>
<gene>
    <name evidence="2" type="ORF">SMAR0320_LOCUS18144</name>
    <name evidence="3" type="ORF">SMAR0320_LOCUS18145</name>
</gene>
<accession>A0A6U3XVW3</accession>
<feature type="compositionally biased region" description="Basic and acidic residues" evidence="1">
    <location>
        <begin position="193"/>
        <end position="205"/>
    </location>
</feature>
<protein>
    <submittedName>
        <fullName evidence="3">Uncharacterized protein</fullName>
    </submittedName>
</protein>